<organism evidence="2 3">
    <name type="scientific">Ectobacillus funiculus</name>
    <dbReference type="NCBI Taxonomy" id="137993"/>
    <lineage>
        <taxon>Bacteria</taxon>
        <taxon>Bacillati</taxon>
        <taxon>Bacillota</taxon>
        <taxon>Bacilli</taxon>
        <taxon>Bacillales</taxon>
        <taxon>Bacillaceae</taxon>
        <taxon>Ectobacillus</taxon>
    </lineage>
</organism>
<keyword evidence="1" id="KW-0472">Membrane</keyword>
<keyword evidence="1" id="KW-1133">Transmembrane helix</keyword>
<keyword evidence="3" id="KW-1185">Reference proteome</keyword>
<dbReference type="EMBL" id="JBHMAF010000120">
    <property type="protein sequence ID" value="MFB9760254.1"/>
    <property type="molecule type" value="Genomic_DNA"/>
</dbReference>
<dbReference type="RefSeq" id="WP_379950577.1">
    <property type="nucleotide sequence ID" value="NZ_JBHMAF010000120.1"/>
</dbReference>
<protein>
    <submittedName>
        <fullName evidence="2">Uncharacterized protein</fullName>
    </submittedName>
</protein>
<sequence length="54" mass="6410">MIKLIMTILLFVILTAWELPNLRRKKEKKEWIIFFLLMLIGLALSVLLVFHVSI</sequence>
<keyword evidence="1" id="KW-0812">Transmembrane</keyword>
<evidence type="ECO:0000256" key="1">
    <source>
        <dbReference type="SAM" id="Phobius"/>
    </source>
</evidence>
<proteinExistence type="predicted"/>
<accession>A0ABV5WI57</accession>
<comment type="caution">
    <text evidence="2">The sequence shown here is derived from an EMBL/GenBank/DDBJ whole genome shotgun (WGS) entry which is preliminary data.</text>
</comment>
<gene>
    <name evidence="2" type="ORF">ACFFMS_17985</name>
</gene>
<evidence type="ECO:0000313" key="3">
    <source>
        <dbReference type="Proteomes" id="UP001589609"/>
    </source>
</evidence>
<reference evidence="2 3" key="1">
    <citation type="submission" date="2024-09" db="EMBL/GenBank/DDBJ databases">
        <authorList>
            <person name="Sun Q."/>
            <person name="Mori K."/>
        </authorList>
    </citation>
    <scope>NUCLEOTIDE SEQUENCE [LARGE SCALE GENOMIC DNA]</scope>
    <source>
        <strain evidence="2 3">JCM 11201</strain>
    </source>
</reference>
<dbReference type="Proteomes" id="UP001589609">
    <property type="component" value="Unassembled WGS sequence"/>
</dbReference>
<evidence type="ECO:0000313" key="2">
    <source>
        <dbReference type="EMBL" id="MFB9760254.1"/>
    </source>
</evidence>
<name>A0ABV5WI57_9BACI</name>
<feature type="transmembrane region" description="Helical" evidence="1">
    <location>
        <begin position="32"/>
        <end position="52"/>
    </location>
</feature>